<proteinExistence type="predicted"/>
<keyword evidence="4" id="KW-1185">Reference proteome</keyword>
<organism evidence="3 4">
    <name type="scientific">Mycolicibacter virginiensis</name>
    <dbReference type="NCBI Taxonomy" id="1795032"/>
    <lineage>
        <taxon>Bacteria</taxon>
        <taxon>Bacillati</taxon>
        <taxon>Actinomycetota</taxon>
        <taxon>Actinomycetes</taxon>
        <taxon>Mycobacteriales</taxon>
        <taxon>Mycobacteriaceae</taxon>
        <taxon>Mycolicibacter</taxon>
    </lineage>
</organism>
<evidence type="ECO:0000259" key="2">
    <source>
        <dbReference type="Pfam" id="PF05305"/>
    </source>
</evidence>
<dbReference type="Proteomes" id="UP000237911">
    <property type="component" value="Unassembled WGS sequence"/>
</dbReference>
<evidence type="ECO:0000313" key="3">
    <source>
        <dbReference type="EMBL" id="PQM51258.1"/>
    </source>
</evidence>
<dbReference type="RefSeq" id="WP_046283438.1">
    <property type="nucleotide sequence ID" value="NZ_PUEV01000083.1"/>
</dbReference>
<keyword evidence="1" id="KW-0732">Signal</keyword>
<dbReference type="AlphaFoldDB" id="A0A9X7IL47"/>
<gene>
    <name evidence="3" type="ORF">C5U48_15905</name>
</gene>
<feature type="domain" description="DUF732" evidence="2">
    <location>
        <begin position="30"/>
        <end position="108"/>
    </location>
</feature>
<sequence length="108" mass="11180">MLFGKAGVVAPIAAMGVSVGVLTAPAAHADEQTFVDALRENGWSATSFAGHPVAPGLIVRPDVAIAGGRDVCNQLQLGLTPDQMVATTIPPAQDNYRIFITAAQEHLC</sequence>
<dbReference type="Pfam" id="PF05305">
    <property type="entry name" value="DUF732"/>
    <property type="match status" value="1"/>
</dbReference>
<dbReference type="InterPro" id="IPR007969">
    <property type="entry name" value="DUF732"/>
</dbReference>
<evidence type="ECO:0000256" key="1">
    <source>
        <dbReference type="SAM" id="SignalP"/>
    </source>
</evidence>
<comment type="caution">
    <text evidence="3">The sequence shown here is derived from an EMBL/GenBank/DDBJ whole genome shotgun (WGS) entry which is preliminary data.</text>
</comment>
<protein>
    <submittedName>
        <fullName evidence="3">DUF732 domain-containing protein</fullName>
    </submittedName>
</protein>
<dbReference type="EMBL" id="PUEV01000083">
    <property type="protein sequence ID" value="PQM51258.1"/>
    <property type="molecule type" value="Genomic_DNA"/>
</dbReference>
<feature type="signal peptide" evidence="1">
    <location>
        <begin position="1"/>
        <end position="29"/>
    </location>
</feature>
<accession>A0A9X7IL47</accession>
<name>A0A9X7IL47_9MYCO</name>
<evidence type="ECO:0000313" key="4">
    <source>
        <dbReference type="Proteomes" id="UP000237911"/>
    </source>
</evidence>
<feature type="chain" id="PRO_5040969116" evidence="1">
    <location>
        <begin position="30"/>
        <end position="108"/>
    </location>
</feature>
<reference evidence="3 4" key="1">
    <citation type="submission" date="2018-02" db="EMBL/GenBank/DDBJ databases">
        <title>Draft genome sequence of Mycobacterium virginiense isolated from mud of a swine farm in Japan.</title>
        <authorList>
            <person name="Ohya K."/>
        </authorList>
    </citation>
    <scope>NUCLEOTIDE SEQUENCE [LARGE SCALE GENOMIC DNA]</scope>
    <source>
        <strain evidence="3 4">GF75</strain>
    </source>
</reference>